<dbReference type="AlphaFoldDB" id="A0A7S3PBJ4"/>
<evidence type="ECO:0000313" key="2">
    <source>
        <dbReference type="EMBL" id="CAE0418144.1"/>
    </source>
</evidence>
<dbReference type="EMBL" id="HBIM01019934">
    <property type="protein sequence ID" value="CAE0418144.1"/>
    <property type="molecule type" value="Transcribed_RNA"/>
</dbReference>
<organism evidence="2">
    <name type="scientific">Amphora coffeiformis</name>
    <dbReference type="NCBI Taxonomy" id="265554"/>
    <lineage>
        <taxon>Eukaryota</taxon>
        <taxon>Sar</taxon>
        <taxon>Stramenopiles</taxon>
        <taxon>Ochrophyta</taxon>
        <taxon>Bacillariophyta</taxon>
        <taxon>Bacillariophyceae</taxon>
        <taxon>Bacillariophycidae</taxon>
        <taxon>Thalassiophysales</taxon>
        <taxon>Catenulaceae</taxon>
        <taxon>Amphora</taxon>
    </lineage>
</organism>
<feature type="region of interest" description="Disordered" evidence="1">
    <location>
        <begin position="67"/>
        <end position="86"/>
    </location>
</feature>
<sequence>MPKTTASEQSMIAPETRGVGRTPSEEFQASLSEGVGFGYFGNAILNDETKEKIDQTIKDVLAAENAEKGRKKKFSRRTPDRSYSCESYEGYHKKLHKDD</sequence>
<protein>
    <submittedName>
        <fullName evidence="2">Uncharacterized protein</fullName>
    </submittedName>
</protein>
<name>A0A7S3PBJ4_9STRA</name>
<feature type="region of interest" description="Disordered" evidence="1">
    <location>
        <begin position="1"/>
        <end position="24"/>
    </location>
</feature>
<feature type="compositionally biased region" description="Polar residues" evidence="1">
    <location>
        <begin position="1"/>
        <end position="10"/>
    </location>
</feature>
<accession>A0A7S3PBJ4</accession>
<proteinExistence type="predicted"/>
<gene>
    <name evidence="2" type="ORF">ACOF00016_LOCUS15030</name>
</gene>
<evidence type="ECO:0000256" key="1">
    <source>
        <dbReference type="SAM" id="MobiDB-lite"/>
    </source>
</evidence>
<reference evidence="2" key="1">
    <citation type="submission" date="2021-01" db="EMBL/GenBank/DDBJ databases">
        <authorList>
            <person name="Corre E."/>
            <person name="Pelletier E."/>
            <person name="Niang G."/>
            <person name="Scheremetjew M."/>
            <person name="Finn R."/>
            <person name="Kale V."/>
            <person name="Holt S."/>
            <person name="Cochrane G."/>
            <person name="Meng A."/>
            <person name="Brown T."/>
            <person name="Cohen L."/>
        </authorList>
    </citation>
    <scope>NUCLEOTIDE SEQUENCE</scope>
    <source>
        <strain evidence="2">CCMP127</strain>
    </source>
</reference>